<gene>
    <name evidence="2" type="ORF">EDS130_LOCUS329</name>
    <name evidence="3" type="ORF">XAT740_LOCUS45687</name>
</gene>
<proteinExistence type="predicted"/>
<dbReference type="EMBL" id="CAJNOJ010000001">
    <property type="protein sequence ID" value="CAF0721870.1"/>
    <property type="molecule type" value="Genomic_DNA"/>
</dbReference>
<organism evidence="2 5">
    <name type="scientific">Adineta ricciae</name>
    <name type="common">Rotifer</name>
    <dbReference type="NCBI Taxonomy" id="249248"/>
    <lineage>
        <taxon>Eukaryota</taxon>
        <taxon>Metazoa</taxon>
        <taxon>Spiralia</taxon>
        <taxon>Gnathifera</taxon>
        <taxon>Rotifera</taxon>
        <taxon>Eurotatoria</taxon>
        <taxon>Bdelloidea</taxon>
        <taxon>Adinetida</taxon>
        <taxon>Adinetidae</taxon>
        <taxon>Adineta</taxon>
    </lineage>
</organism>
<sequence length="330" mass="38204">MAFSTRRLHRKTHKTITLLLFAFLFFTINYLSNRKSHFISSSVQLIEPFDRSSILHITGNQTNLGTISSVYIINLPVRNDRRTESIAIMQALNLDAFIVPAYSVLSKEILSRKQHNFFFKTTELACWASHMRVWITIANTTSCQNNIWSLVFEDDIDLEMMTPQVIQSIPNSIWNQADLIYLGHCANPAGKLIHQSLKYSYRIHQARHPSCTHAYAIRSDTARKLVYLLPNPSRPIDDSLVKLVSSHQLIAYSLHPPLAIQKPVSKNNPSDVNQIDRESWIYYIQFSIYTFVQWLNGVEPYGKLRNSTLKLANLTKAEFWREKYENGIWK</sequence>
<dbReference type="EMBL" id="CAJNOR010006008">
    <property type="protein sequence ID" value="CAF1582737.1"/>
    <property type="molecule type" value="Genomic_DNA"/>
</dbReference>
<comment type="caution">
    <text evidence="2">The sequence shown here is derived from an EMBL/GenBank/DDBJ whole genome shotgun (WGS) entry which is preliminary data.</text>
</comment>
<dbReference type="OrthoDB" id="10021867at2759"/>
<dbReference type="Proteomes" id="UP000663828">
    <property type="component" value="Unassembled WGS sequence"/>
</dbReference>
<evidence type="ECO:0000313" key="3">
    <source>
        <dbReference type="EMBL" id="CAF1582737.1"/>
    </source>
</evidence>
<evidence type="ECO:0000313" key="2">
    <source>
        <dbReference type="EMBL" id="CAF0721870.1"/>
    </source>
</evidence>
<name>A0A813MSZ5_ADIRI</name>
<reference evidence="2" key="1">
    <citation type="submission" date="2021-02" db="EMBL/GenBank/DDBJ databases">
        <authorList>
            <person name="Nowell W R."/>
        </authorList>
    </citation>
    <scope>NUCLEOTIDE SEQUENCE</scope>
</reference>
<dbReference type="Proteomes" id="UP000663852">
    <property type="component" value="Unassembled WGS sequence"/>
</dbReference>
<evidence type="ECO:0000313" key="4">
    <source>
        <dbReference type="Proteomes" id="UP000663828"/>
    </source>
</evidence>
<evidence type="ECO:0000313" key="5">
    <source>
        <dbReference type="Proteomes" id="UP000663852"/>
    </source>
</evidence>
<dbReference type="InterPro" id="IPR002654">
    <property type="entry name" value="Glyco_trans_25"/>
</dbReference>
<dbReference type="AlphaFoldDB" id="A0A813MSZ5"/>
<evidence type="ECO:0000259" key="1">
    <source>
        <dbReference type="Pfam" id="PF01755"/>
    </source>
</evidence>
<protein>
    <recommendedName>
        <fullName evidence="1">Glycosyl transferase family 25 domain-containing protein</fullName>
    </recommendedName>
</protein>
<dbReference type="Pfam" id="PF01755">
    <property type="entry name" value="Glyco_transf_25"/>
    <property type="match status" value="1"/>
</dbReference>
<accession>A0A813MSZ5</accession>
<keyword evidence="4" id="KW-1185">Reference proteome</keyword>
<dbReference type="CDD" id="cd06532">
    <property type="entry name" value="Glyco_transf_25"/>
    <property type="match status" value="1"/>
</dbReference>
<feature type="domain" description="Glycosyl transferase family 25" evidence="1">
    <location>
        <begin position="69"/>
        <end position="238"/>
    </location>
</feature>